<evidence type="ECO:0000256" key="2">
    <source>
        <dbReference type="ARBA" id="ARBA00012438"/>
    </source>
</evidence>
<comment type="catalytic activity">
    <reaction evidence="1">
        <text>ATP + protein L-histidine = ADP + protein N-phospho-L-histidine.</text>
        <dbReference type="EC" id="2.7.13.3"/>
    </reaction>
</comment>
<gene>
    <name evidence="12" type="ORF">GCM10020369_72840</name>
</gene>
<keyword evidence="10" id="KW-0472">Membrane</keyword>
<keyword evidence="13" id="KW-1185">Reference proteome</keyword>
<evidence type="ECO:0000256" key="9">
    <source>
        <dbReference type="SAM" id="MobiDB-lite"/>
    </source>
</evidence>
<feature type="compositionally biased region" description="Basic and acidic residues" evidence="9">
    <location>
        <begin position="65"/>
        <end position="84"/>
    </location>
</feature>
<feature type="region of interest" description="Disordered" evidence="9">
    <location>
        <begin position="11"/>
        <end position="95"/>
    </location>
</feature>
<comment type="caution">
    <text evidence="12">The sequence shown here is derived from an EMBL/GenBank/DDBJ whole genome shotgun (WGS) entry which is preliminary data.</text>
</comment>
<feature type="region of interest" description="Disordered" evidence="9">
    <location>
        <begin position="472"/>
        <end position="521"/>
    </location>
</feature>
<feature type="transmembrane region" description="Helical" evidence="10">
    <location>
        <begin position="205"/>
        <end position="225"/>
    </location>
</feature>
<dbReference type="Gene3D" id="1.20.5.1930">
    <property type="match status" value="1"/>
</dbReference>
<keyword evidence="6" id="KW-0418">Kinase</keyword>
<dbReference type="RefSeq" id="WP_345732847.1">
    <property type="nucleotide sequence ID" value="NZ_BAAAYN010000056.1"/>
</dbReference>
<feature type="compositionally biased region" description="Pro residues" evidence="9">
    <location>
        <begin position="53"/>
        <end position="62"/>
    </location>
</feature>
<dbReference type="PROSITE" id="PS50109">
    <property type="entry name" value="HIS_KIN"/>
    <property type="match status" value="1"/>
</dbReference>
<dbReference type="PANTHER" id="PTHR24421">
    <property type="entry name" value="NITRATE/NITRITE SENSOR PROTEIN NARX-RELATED"/>
    <property type="match status" value="1"/>
</dbReference>
<dbReference type="Gene3D" id="3.30.565.10">
    <property type="entry name" value="Histidine kinase-like ATPase, C-terminal domain"/>
    <property type="match status" value="1"/>
</dbReference>
<dbReference type="SUPFAM" id="SSF55874">
    <property type="entry name" value="ATPase domain of HSP90 chaperone/DNA topoisomerase II/histidine kinase"/>
    <property type="match status" value="1"/>
</dbReference>
<keyword evidence="4" id="KW-0808">Transferase</keyword>
<evidence type="ECO:0000259" key="11">
    <source>
        <dbReference type="PROSITE" id="PS50109"/>
    </source>
</evidence>
<dbReference type="InterPro" id="IPR050482">
    <property type="entry name" value="Sensor_HK_TwoCompSys"/>
</dbReference>
<evidence type="ECO:0000256" key="1">
    <source>
        <dbReference type="ARBA" id="ARBA00000085"/>
    </source>
</evidence>
<sequence length="521" mass="55197">MRFLWPSVARLAARPLAPALRRDARPGDPRPGDPRPGDPRPGDPRPGDHKPGDPQPGDPQPGDPRLGDPRRKDPRPAHPRRDDAPDGTDETYEPTTPFWRDAEFWRALGIDTALAGAILLLFAVVAGPVEPGPLRAEGGLGWAIGVVVAGVVPVALRRIAPLVSVGLVCAVMLLAEGRAASMGSVAVAALIVAYTRAALAPLRQAVLATLALGACGAAVGLVGPGPSGPRWATVSAGLLALLACFFLGRTVFTRRAYTAALEERARVAELNRETAARQAVLEERRRIARELHDMVAHHVSVMGVLATGARRMLRRDPDAADEALRTIEDTGRASLREMRRLLDVLRSDDERAPEEPPPPAPGVAGLEHLVEQVREAGLPVALTVIGSAPDLEPGVDLTVFRVVQEALTNTLKHAGAAHARVTLEFAVDGVRITVTDDGHGPALGARRLGHGLVGMRERVALYGGTLRTGARPGGGFQVSARLPLDSPLRPSRTSDQRPDTAPAQEIPQAPPSVEISTPQRD</sequence>
<feature type="transmembrane region" description="Helical" evidence="10">
    <location>
        <begin position="104"/>
        <end position="127"/>
    </location>
</feature>
<organism evidence="12 13">
    <name type="scientific">Cryptosporangium minutisporangium</name>
    <dbReference type="NCBI Taxonomy" id="113569"/>
    <lineage>
        <taxon>Bacteria</taxon>
        <taxon>Bacillati</taxon>
        <taxon>Actinomycetota</taxon>
        <taxon>Actinomycetes</taxon>
        <taxon>Cryptosporangiales</taxon>
        <taxon>Cryptosporangiaceae</taxon>
        <taxon>Cryptosporangium</taxon>
    </lineage>
</organism>
<dbReference type="InterPro" id="IPR036259">
    <property type="entry name" value="MFS_trans_sf"/>
</dbReference>
<evidence type="ECO:0000256" key="10">
    <source>
        <dbReference type="SAM" id="Phobius"/>
    </source>
</evidence>
<proteinExistence type="predicted"/>
<dbReference type="PANTHER" id="PTHR24421:SF10">
    <property type="entry name" value="NITRATE_NITRITE SENSOR PROTEIN NARQ"/>
    <property type="match status" value="1"/>
</dbReference>
<dbReference type="Proteomes" id="UP001501676">
    <property type="component" value="Unassembled WGS sequence"/>
</dbReference>
<evidence type="ECO:0000256" key="3">
    <source>
        <dbReference type="ARBA" id="ARBA00022553"/>
    </source>
</evidence>
<dbReference type="SUPFAM" id="SSF103473">
    <property type="entry name" value="MFS general substrate transporter"/>
    <property type="match status" value="1"/>
</dbReference>
<reference evidence="13" key="1">
    <citation type="journal article" date="2019" name="Int. J. Syst. Evol. Microbiol.">
        <title>The Global Catalogue of Microorganisms (GCM) 10K type strain sequencing project: providing services to taxonomists for standard genome sequencing and annotation.</title>
        <authorList>
            <consortium name="The Broad Institute Genomics Platform"/>
            <consortium name="The Broad Institute Genome Sequencing Center for Infectious Disease"/>
            <person name="Wu L."/>
            <person name="Ma J."/>
        </authorList>
    </citation>
    <scope>NUCLEOTIDE SEQUENCE [LARGE SCALE GENOMIC DNA]</scope>
    <source>
        <strain evidence="13">JCM 9458</strain>
    </source>
</reference>
<dbReference type="EC" id="2.7.13.3" evidence="2"/>
<accession>A0ABP6T945</accession>
<feature type="domain" description="Histidine kinase" evidence="11">
    <location>
        <begin position="401"/>
        <end position="486"/>
    </location>
</feature>
<keyword evidence="7" id="KW-0067">ATP-binding</keyword>
<dbReference type="InterPro" id="IPR011712">
    <property type="entry name" value="Sig_transdc_His_kin_sub3_dim/P"/>
</dbReference>
<evidence type="ECO:0000256" key="7">
    <source>
        <dbReference type="ARBA" id="ARBA00022840"/>
    </source>
</evidence>
<dbReference type="EMBL" id="BAAAYN010000056">
    <property type="protein sequence ID" value="GAA3396378.1"/>
    <property type="molecule type" value="Genomic_DNA"/>
</dbReference>
<protein>
    <recommendedName>
        <fullName evidence="2">histidine kinase</fullName>
        <ecNumber evidence="2">2.7.13.3</ecNumber>
    </recommendedName>
</protein>
<keyword evidence="10" id="KW-1133">Transmembrane helix</keyword>
<keyword evidence="8" id="KW-0902">Two-component regulatory system</keyword>
<feature type="transmembrane region" description="Helical" evidence="10">
    <location>
        <begin position="139"/>
        <end position="156"/>
    </location>
</feature>
<evidence type="ECO:0000256" key="8">
    <source>
        <dbReference type="ARBA" id="ARBA00023012"/>
    </source>
</evidence>
<keyword evidence="10" id="KW-0812">Transmembrane</keyword>
<feature type="transmembrane region" description="Helical" evidence="10">
    <location>
        <begin position="231"/>
        <end position="252"/>
    </location>
</feature>
<feature type="transmembrane region" description="Helical" evidence="10">
    <location>
        <begin position="162"/>
        <end position="193"/>
    </location>
</feature>
<name>A0ABP6T945_9ACTN</name>
<evidence type="ECO:0000256" key="4">
    <source>
        <dbReference type="ARBA" id="ARBA00022679"/>
    </source>
</evidence>
<evidence type="ECO:0000256" key="5">
    <source>
        <dbReference type="ARBA" id="ARBA00022741"/>
    </source>
</evidence>
<dbReference type="InterPro" id="IPR036890">
    <property type="entry name" value="HATPase_C_sf"/>
</dbReference>
<dbReference type="Pfam" id="PF07730">
    <property type="entry name" value="HisKA_3"/>
    <property type="match status" value="1"/>
</dbReference>
<dbReference type="Pfam" id="PF02518">
    <property type="entry name" value="HATPase_c"/>
    <property type="match status" value="1"/>
</dbReference>
<dbReference type="InterPro" id="IPR005467">
    <property type="entry name" value="His_kinase_dom"/>
</dbReference>
<evidence type="ECO:0000313" key="12">
    <source>
        <dbReference type="EMBL" id="GAA3396378.1"/>
    </source>
</evidence>
<dbReference type="SMART" id="SM00387">
    <property type="entry name" value="HATPase_c"/>
    <property type="match status" value="1"/>
</dbReference>
<dbReference type="CDD" id="cd16917">
    <property type="entry name" value="HATPase_UhpB-NarQ-NarX-like"/>
    <property type="match status" value="1"/>
</dbReference>
<evidence type="ECO:0000256" key="6">
    <source>
        <dbReference type="ARBA" id="ARBA00022777"/>
    </source>
</evidence>
<feature type="compositionally biased region" description="Basic and acidic residues" evidence="9">
    <location>
        <begin position="20"/>
        <end position="52"/>
    </location>
</feature>
<evidence type="ECO:0000313" key="13">
    <source>
        <dbReference type="Proteomes" id="UP001501676"/>
    </source>
</evidence>
<keyword evidence="3" id="KW-0597">Phosphoprotein</keyword>
<dbReference type="InterPro" id="IPR003594">
    <property type="entry name" value="HATPase_dom"/>
</dbReference>
<keyword evidence="5" id="KW-0547">Nucleotide-binding</keyword>